<accession>A0A1I3HNT3</accession>
<evidence type="ECO:0000256" key="3">
    <source>
        <dbReference type="ARBA" id="ARBA00023054"/>
    </source>
</evidence>
<comment type="similarity">
    <text evidence="1 5">Belongs to the FliD family.</text>
</comment>
<evidence type="ECO:0000313" key="8">
    <source>
        <dbReference type="EMBL" id="SFI37237.1"/>
    </source>
</evidence>
<reference evidence="9" key="1">
    <citation type="submission" date="2016-10" db="EMBL/GenBank/DDBJ databases">
        <authorList>
            <person name="Varghese N."/>
            <person name="Submissions S."/>
        </authorList>
    </citation>
    <scope>NUCLEOTIDE SEQUENCE [LARGE SCALE GENOMIC DNA]</scope>
    <source>
        <strain evidence="9">DSM 26348</strain>
    </source>
</reference>
<dbReference type="STRING" id="1576369.SAMN05421753_108133"/>
<organism evidence="8 9">
    <name type="scientific">Planctomicrobium piriforme</name>
    <dbReference type="NCBI Taxonomy" id="1576369"/>
    <lineage>
        <taxon>Bacteria</taxon>
        <taxon>Pseudomonadati</taxon>
        <taxon>Planctomycetota</taxon>
        <taxon>Planctomycetia</taxon>
        <taxon>Planctomycetales</taxon>
        <taxon>Planctomycetaceae</taxon>
        <taxon>Planctomicrobium</taxon>
    </lineage>
</organism>
<dbReference type="GO" id="GO:0005576">
    <property type="term" value="C:extracellular region"/>
    <property type="evidence" value="ECO:0007669"/>
    <property type="project" value="UniProtKB-SubCell"/>
</dbReference>
<evidence type="ECO:0000256" key="4">
    <source>
        <dbReference type="ARBA" id="ARBA00023143"/>
    </source>
</evidence>
<feature type="domain" description="Flagellar hook-associated protein 2 N-terminal" evidence="6">
    <location>
        <begin position="11"/>
        <end position="109"/>
    </location>
</feature>
<keyword evidence="5" id="KW-0964">Secreted</keyword>
<dbReference type="PANTHER" id="PTHR30288">
    <property type="entry name" value="FLAGELLAR CAP/ASSEMBLY PROTEIN FLID"/>
    <property type="match status" value="1"/>
</dbReference>
<proteinExistence type="inferred from homology"/>
<feature type="domain" description="Flagellar hook-associated protein 2 C-terminal" evidence="7">
    <location>
        <begin position="573"/>
        <end position="648"/>
    </location>
</feature>
<keyword evidence="8" id="KW-0966">Cell projection</keyword>
<keyword evidence="4 5" id="KW-0975">Bacterial flagellum</keyword>
<dbReference type="InterPro" id="IPR010809">
    <property type="entry name" value="FliD_C"/>
</dbReference>
<sequence>MSNINIGGLISGINTDSIIEGMLKIQQNQLDIYNTRKTAAETKKTAYQSMQTQLLSLRTTASTLASATNNPFDSRAVTVSNADALVATAGPKAVAGTYQLTVNTLATAHTVASQDFADPDSAITQGTFSIRVGTQTQADITIDGSNDSLAGLADSINFANIGVNASIVQDGNSSYRLLLTSTKTGASNTINVTNGLADSTPTAFKPTFDFDNPVQAAGDASVTLGGGSGALTVSSATNNVSNLITGVTLNVVAADPSTPLTVTVAPDAAKASKAVNDFVTAYNSFLDFVDSVTTYDADTDTGAILQGDYSAISIRGQLQSAIQSIIPGGSTKSNRLSALGIVTSDTGRLTVNDTQLQSFINGDVNGVTSANLRHLFAIDGQSNNGNVTFLMASAKTKETTSPIQVNVTQAAERATLTAGTALAASTVIDSSNNSLRLNLDGVETTVTLQEGTYTRAELADQVEAVINGNSTFVGRTVSVGVNASNQLAVTSDSYGSSSRVTIYASSAVNGLGFNGGESDVGVNVAGEFIVNGQAETATGNGRNLTGAEGNATTDGLQVRISLTPAQVTSGNEGTLSITRGVTSRMNSIIDQLLDAHSGMLVSLEDQFNRQITSIQDQIDSQQAIFDKQKESLTSQFNAMETALQQLQSTSSLLGSQLSSIKSLSSSS</sequence>
<dbReference type="GO" id="GO:0007155">
    <property type="term" value="P:cell adhesion"/>
    <property type="evidence" value="ECO:0007669"/>
    <property type="project" value="InterPro"/>
</dbReference>
<dbReference type="GO" id="GO:0009424">
    <property type="term" value="C:bacterial-type flagellum hook"/>
    <property type="evidence" value="ECO:0007669"/>
    <property type="project" value="UniProtKB-UniRule"/>
</dbReference>
<dbReference type="GO" id="GO:0071973">
    <property type="term" value="P:bacterial-type flagellum-dependent cell motility"/>
    <property type="evidence" value="ECO:0007669"/>
    <property type="project" value="TreeGrafter"/>
</dbReference>
<dbReference type="GO" id="GO:0009421">
    <property type="term" value="C:bacterial-type flagellum filament cap"/>
    <property type="evidence" value="ECO:0007669"/>
    <property type="project" value="InterPro"/>
</dbReference>
<evidence type="ECO:0000259" key="6">
    <source>
        <dbReference type="Pfam" id="PF02465"/>
    </source>
</evidence>
<evidence type="ECO:0000256" key="2">
    <source>
        <dbReference type="ARBA" id="ARBA00011255"/>
    </source>
</evidence>
<dbReference type="Pfam" id="PF07195">
    <property type="entry name" value="FliD_C"/>
    <property type="match status" value="2"/>
</dbReference>
<dbReference type="InterPro" id="IPR040026">
    <property type="entry name" value="FliD"/>
</dbReference>
<dbReference type="EMBL" id="FOQD01000008">
    <property type="protein sequence ID" value="SFI37237.1"/>
    <property type="molecule type" value="Genomic_DNA"/>
</dbReference>
<dbReference type="Proteomes" id="UP000199518">
    <property type="component" value="Unassembled WGS sequence"/>
</dbReference>
<protein>
    <recommendedName>
        <fullName evidence="5">Flagellar hook-associated protein 2</fullName>
        <shortName evidence="5">HAP2</shortName>
    </recommendedName>
    <alternativeName>
        <fullName evidence="5">Flagellar cap protein</fullName>
    </alternativeName>
</protein>
<name>A0A1I3HNT3_9PLAN</name>
<dbReference type="PANTHER" id="PTHR30288:SF0">
    <property type="entry name" value="FLAGELLAR HOOK-ASSOCIATED PROTEIN 2"/>
    <property type="match status" value="1"/>
</dbReference>
<keyword evidence="8" id="KW-0969">Cilium</keyword>
<keyword evidence="3" id="KW-0175">Coiled coil</keyword>
<evidence type="ECO:0000256" key="1">
    <source>
        <dbReference type="ARBA" id="ARBA00009764"/>
    </source>
</evidence>
<keyword evidence="8" id="KW-0282">Flagellum</keyword>
<dbReference type="InterPro" id="IPR003481">
    <property type="entry name" value="FliD_N"/>
</dbReference>
<evidence type="ECO:0000256" key="5">
    <source>
        <dbReference type="RuleBase" id="RU362066"/>
    </source>
</evidence>
<comment type="subcellular location">
    <subcellularLocation>
        <location evidence="5">Secreted</location>
    </subcellularLocation>
    <subcellularLocation>
        <location evidence="5">Bacterial flagellum</location>
    </subcellularLocation>
</comment>
<evidence type="ECO:0000259" key="7">
    <source>
        <dbReference type="Pfam" id="PF07195"/>
    </source>
</evidence>
<dbReference type="AlphaFoldDB" id="A0A1I3HNT3"/>
<dbReference type="RefSeq" id="WP_092050427.1">
    <property type="nucleotide sequence ID" value="NZ_FOQD01000008.1"/>
</dbReference>
<dbReference type="OrthoDB" id="223089at2"/>
<feature type="domain" description="Flagellar hook-associated protein 2 C-terminal" evidence="7">
    <location>
        <begin position="217"/>
        <end position="436"/>
    </location>
</feature>
<dbReference type="Pfam" id="PF02465">
    <property type="entry name" value="FliD_N"/>
    <property type="match status" value="1"/>
</dbReference>
<gene>
    <name evidence="8" type="ORF">SAMN05421753_108133</name>
</gene>
<comment type="function">
    <text evidence="5">Required for morphogenesis and for the elongation of the flagellar filament by facilitating polymerization of the flagellin monomers at the tip of growing filament. Forms a capping structure, which prevents flagellin subunits (transported through the central channel of the flagellum) from leaking out without polymerization at the distal end.</text>
</comment>
<keyword evidence="9" id="KW-1185">Reference proteome</keyword>
<comment type="subunit">
    <text evidence="2 5">Homopentamer.</text>
</comment>
<evidence type="ECO:0000313" key="9">
    <source>
        <dbReference type="Proteomes" id="UP000199518"/>
    </source>
</evidence>